<organism evidence="2">
    <name type="scientific">uncultured bacterium Ad_143_D13_contig1</name>
    <dbReference type="NCBI Taxonomy" id="1489306"/>
    <lineage>
        <taxon>Bacteria</taxon>
        <taxon>environmental samples</taxon>
    </lineage>
</organism>
<accession>A0A0B4N075</accession>
<dbReference type="Pfam" id="PF05437">
    <property type="entry name" value="AzlD"/>
    <property type="match status" value="1"/>
</dbReference>
<keyword evidence="1" id="KW-1133">Transmembrane helix</keyword>
<dbReference type="InterPro" id="IPR008407">
    <property type="entry name" value="Brnchd-chn_aa_trnsp_AzlD"/>
</dbReference>
<dbReference type="EMBL" id="KJ631398">
    <property type="protein sequence ID" value="AIF26174.1"/>
    <property type="molecule type" value="Genomic_DNA"/>
</dbReference>
<dbReference type="AlphaFoldDB" id="A0A0B4N075"/>
<name>A0A0B4N075_9BACT</name>
<evidence type="ECO:0000256" key="1">
    <source>
        <dbReference type="SAM" id="Phobius"/>
    </source>
</evidence>
<sequence>MITVHDYCLFLLVMAGVTYLLRAVPFVLLKGKIKSRFWRSFLAYVPYTVLAAMTVPAIFYSTDSMLSGACALVAAVIASLLGRGLVGVAVVACITVLGIDGIMLLL</sequence>
<proteinExistence type="predicted"/>
<keyword evidence="1" id="KW-0472">Membrane</keyword>
<keyword evidence="1" id="KW-0812">Transmembrane</keyword>
<feature type="transmembrane region" description="Helical" evidence="1">
    <location>
        <begin position="6"/>
        <end position="29"/>
    </location>
</feature>
<feature type="transmembrane region" description="Helical" evidence="1">
    <location>
        <begin position="41"/>
        <end position="60"/>
    </location>
</feature>
<protein>
    <submittedName>
        <fullName evidence="2">Putative branched-chain amino acid transport</fullName>
    </submittedName>
</protein>
<reference evidence="2" key="1">
    <citation type="submission" date="2014-03" db="EMBL/GenBank/DDBJ databases">
        <title>A sequence of cellulolytic fosmid clone of goat rumen metagenome.</title>
        <authorList>
            <person name="Lee K.-T."/>
            <person name="Kim J.-Y."/>
            <person name="Kim Y.-J."/>
            <person name="Ahn J.-H."/>
            <person name="Park M.-N."/>
            <person name="Kim J.-H."/>
            <person name="Kim T.-H."/>
        </authorList>
    </citation>
    <scope>NUCLEOTIDE SEQUENCE</scope>
</reference>
<feature type="transmembrane region" description="Helical" evidence="1">
    <location>
        <begin position="66"/>
        <end position="99"/>
    </location>
</feature>
<evidence type="ECO:0000313" key="2">
    <source>
        <dbReference type="EMBL" id="AIF26174.1"/>
    </source>
</evidence>